<sequence>MAEVPQHHPLKSYAIPSQAEPYNNIAAPAIEANNFELKP</sequence>
<keyword evidence="2" id="KW-1185">Reference proteome</keyword>
<dbReference type="EMBL" id="LXQA010357916">
    <property type="protein sequence ID" value="MCI46463.1"/>
    <property type="molecule type" value="Genomic_DNA"/>
</dbReference>
<dbReference type="AlphaFoldDB" id="A0A392SBZ2"/>
<protein>
    <submittedName>
        <fullName evidence="1">Uncharacterized protein</fullName>
    </submittedName>
</protein>
<evidence type="ECO:0000313" key="2">
    <source>
        <dbReference type="Proteomes" id="UP000265520"/>
    </source>
</evidence>
<accession>A0A392SBZ2</accession>
<proteinExistence type="predicted"/>
<evidence type="ECO:0000313" key="1">
    <source>
        <dbReference type="EMBL" id="MCI46463.1"/>
    </source>
</evidence>
<reference evidence="1 2" key="1">
    <citation type="journal article" date="2018" name="Front. Plant Sci.">
        <title>Red Clover (Trifolium pratense) and Zigzag Clover (T. medium) - A Picture of Genomic Similarities and Differences.</title>
        <authorList>
            <person name="Dluhosova J."/>
            <person name="Istvanek J."/>
            <person name="Nedelnik J."/>
            <person name="Repkova J."/>
        </authorList>
    </citation>
    <scope>NUCLEOTIDE SEQUENCE [LARGE SCALE GENOMIC DNA]</scope>
    <source>
        <strain evidence="2">cv. 10/8</strain>
        <tissue evidence="1">Leaf</tissue>
    </source>
</reference>
<organism evidence="1 2">
    <name type="scientific">Trifolium medium</name>
    <dbReference type="NCBI Taxonomy" id="97028"/>
    <lineage>
        <taxon>Eukaryota</taxon>
        <taxon>Viridiplantae</taxon>
        <taxon>Streptophyta</taxon>
        <taxon>Embryophyta</taxon>
        <taxon>Tracheophyta</taxon>
        <taxon>Spermatophyta</taxon>
        <taxon>Magnoliopsida</taxon>
        <taxon>eudicotyledons</taxon>
        <taxon>Gunneridae</taxon>
        <taxon>Pentapetalae</taxon>
        <taxon>rosids</taxon>
        <taxon>fabids</taxon>
        <taxon>Fabales</taxon>
        <taxon>Fabaceae</taxon>
        <taxon>Papilionoideae</taxon>
        <taxon>50 kb inversion clade</taxon>
        <taxon>NPAAA clade</taxon>
        <taxon>Hologalegina</taxon>
        <taxon>IRL clade</taxon>
        <taxon>Trifolieae</taxon>
        <taxon>Trifolium</taxon>
    </lineage>
</organism>
<comment type="caution">
    <text evidence="1">The sequence shown here is derived from an EMBL/GenBank/DDBJ whole genome shotgun (WGS) entry which is preliminary data.</text>
</comment>
<dbReference type="Proteomes" id="UP000265520">
    <property type="component" value="Unassembled WGS sequence"/>
</dbReference>
<name>A0A392SBZ2_9FABA</name>